<evidence type="ECO:0000313" key="3">
    <source>
        <dbReference type="Proteomes" id="UP000018208"/>
    </source>
</evidence>
<comment type="caution">
    <text evidence="1">The sequence shown here is derived from an EMBL/GenBank/DDBJ whole genome shotgun (WGS) entry which is preliminary data.</text>
</comment>
<dbReference type="EMBL" id="AUWU02000005">
    <property type="protein sequence ID" value="KAH0572866.1"/>
    <property type="molecule type" value="Genomic_DNA"/>
</dbReference>
<dbReference type="Proteomes" id="UP000018208">
    <property type="component" value="Unassembled WGS sequence"/>
</dbReference>
<evidence type="ECO:0000313" key="1">
    <source>
        <dbReference type="EMBL" id="KAH0572866.1"/>
    </source>
</evidence>
<dbReference type="RefSeq" id="XP_067763639.1">
    <property type="nucleotide sequence ID" value="XM_067908818.1"/>
</dbReference>
<dbReference type="AlphaFoldDB" id="A0A9P8LRH6"/>
<name>A0A9P8LRH6_9EUKA</name>
<dbReference type="GeneID" id="94299004"/>
<dbReference type="EMBL" id="AUWU02000005">
    <property type="protein sequence ID" value="KAH0572873.1"/>
    <property type="molecule type" value="Genomic_DNA"/>
</dbReference>
<reference evidence="1" key="2">
    <citation type="submission" date="2020-12" db="EMBL/GenBank/DDBJ databases">
        <title>New Spironucleus salmonicida genome in near-complete chromosomes.</title>
        <authorList>
            <person name="Xu F."/>
            <person name="Kurt Z."/>
            <person name="Jimenez-Gonzalez A."/>
            <person name="Astvaldsson A."/>
            <person name="Andersson J.O."/>
            <person name="Svard S.G."/>
        </authorList>
    </citation>
    <scope>NUCLEOTIDE SEQUENCE</scope>
    <source>
        <strain evidence="1">ATCC 50377</strain>
    </source>
</reference>
<keyword evidence="3" id="KW-1185">Reference proteome</keyword>
<dbReference type="KEGG" id="ssao:94299004"/>
<accession>A0A9P8LRH6</accession>
<protein>
    <submittedName>
        <fullName evidence="1">Uncharacterized protein</fullName>
    </submittedName>
</protein>
<proteinExistence type="predicted"/>
<organism evidence="1 3">
    <name type="scientific">Spironucleus salmonicida</name>
    <dbReference type="NCBI Taxonomy" id="348837"/>
    <lineage>
        <taxon>Eukaryota</taxon>
        <taxon>Metamonada</taxon>
        <taxon>Diplomonadida</taxon>
        <taxon>Hexamitidae</taxon>
        <taxon>Hexamitinae</taxon>
        <taxon>Spironucleus</taxon>
    </lineage>
</organism>
<reference evidence="1" key="1">
    <citation type="journal article" date="2014" name="PLoS Genet.">
        <title>The Genome of Spironucleus salmonicida Highlights a Fish Pathogen Adapted to Fluctuating Environments.</title>
        <authorList>
            <person name="Xu F."/>
            <person name="Jerlstrom-Hultqvist J."/>
            <person name="Einarsson E."/>
            <person name="Astvaldsson A."/>
            <person name="Svard S.G."/>
            <person name="Andersson J.O."/>
        </authorList>
    </citation>
    <scope>NUCLEOTIDE SEQUENCE</scope>
    <source>
        <strain evidence="1">ATCC 50377</strain>
    </source>
</reference>
<gene>
    <name evidence="1" type="ORF">SS50377_24981</name>
    <name evidence="2" type="ORF">SS50377_24988</name>
</gene>
<sequence length="148" mass="17020">MPGHLYMYCQSRTSTYLLLRDTVYGLAAFASECNLKTATLERIYNQPYQHSIVAQLRRRHTKVTVSSDRTCTGQADSYNSEWLPMLLDQIKNCDTWGIFSVVCLRIAPELLPYLALLLRDMDVSYFERTKQDLGSNTISILLSSKRHC</sequence>
<evidence type="ECO:0000313" key="2">
    <source>
        <dbReference type="EMBL" id="KAH0572873.1"/>
    </source>
</evidence>